<evidence type="ECO:0000256" key="1">
    <source>
        <dbReference type="SAM" id="Phobius"/>
    </source>
</evidence>
<keyword evidence="1" id="KW-0472">Membrane</keyword>
<dbReference type="OrthoDB" id="294702at2759"/>
<organism evidence="3 4">
    <name type="scientific">Byssothecium circinans</name>
    <dbReference type="NCBI Taxonomy" id="147558"/>
    <lineage>
        <taxon>Eukaryota</taxon>
        <taxon>Fungi</taxon>
        <taxon>Dikarya</taxon>
        <taxon>Ascomycota</taxon>
        <taxon>Pezizomycotina</taxon>
        <taxon>Dothideomycetes</taxon>
        <taxon>Pleosporomycetidae</taxon>
        <taxon>Pleosporales</taxon>
        <taxon>Massarineae</taxon>
        <taxon>Massarinaceae</taxon>
        <taxon>Byssothecium</taxon>
    </lineage>
</organism>
<dbReference type="EMBL" id="ML976984">
    <property type="protein sequence ID" value="KAF1959616.1"/>
    <property type="molecule type" value="Genomic_DNA"/>
</dbReference>
<dbReference type="Gene3D" id="3.40.50.1820">
    <property type="entry name" value="alpha/beta hydrolase"/>
    <property type="match status" value="1"/>
</dbReference>
<evidence type="ECO:0000259" key="2">
    <source>
        <dbReference type="Pfam" id="PF12697"/>
    </source>
</evidence>
<dbReference type="PANTHER" id="PTHR45763:SF46">
    <property type="entry name" value="AB HYDROLASE-1 DOMAIN-CONTAINING PROTEIN"/>
    <property type="match status" value="1"/>
</dbReference>
<dbReference type="GO" id="GO:0016787">
    <property type="term" value="F:hydrolase activity"/>
    <property type="evidence" value="ECO:0007669"/>
    <property type="project" value="UniProtKB-KW"/>
</dbReference>
<name>A0A6A5U9S3_9PLEO</name>
<dbReference type="Proteomes" id="UP000800035">
    <property type="component" value="Unassembled WGS sequence"/>
</dbReference>
<evidence type="ECO:0000313" key="4">
    <source>
        <dbReference type="Proteomes" id="UP000800035"/>
    </source>
</evidence>
<dbReference type="InterPro" id="IPR029058">
    <property type="entry name" value="AB_hydrolase_fold"/>
</dbReference>
<reference evidence="3" key="1">
    <citation type="journal article" date="2020" name="Stud. Mycol.">
        <title>101 Dothideomycetes genomes: a test case for predicting lifestyles and emergence of pathogens.</title>
        <authorList>
            <person name="Haridas S."/>
            <person name="Albert R."/>
            <person name="Binder M."/>
            <person name="Bloem J."/>
            <person name="Labutti K."/>
            <person name="Salamov A."/>
            <person name="Andreopoulos B."/>
            <person name="Baker S."/>
            <person name="Barry K."/>
            <person name="Bills G."/>
            <person name="Bluhm B."/>
            <person name="Cannon C."/>
            <person name="Castanera R."/>
            <person name="Culley D."/>
            <person name="Daum C."/>
            <person name="Ezra D."/>
            <person name="Gonzalez J."/>
            <person name="Henrissat B."/>
            <person name="Kuo A."/>
            <person name="Liang C."/>
            <person name="Lipzen A."/>
            <person name="Lutzoni F."/>
            <person name="Magnuson J."/>
            <person name="Mondo S."/>
            <person name="Nolan M."/>
            <person name="Ohm R."/>
            <person name="Pangilinan J."/>
            <person name="Park H.-J."/>
            <person name="Ramirez L."/>
            <person name="Alfaro M."/>
            <person name="Sun H."/>
            <person name="Tritt A."/>
            <person name="Yoshinaga Y."/>
            <person name="Zwiers L.-H."/>
            <person name="Turgeon B."/>
            <person name="Goodwin S."/>
            <person name="Spatafora J."/>
            <person name="Crous P."/>
            <person name="Grigoriev I."/>
        </authorList>
    </citation>
    <scope>NUCLEOTIDE SEQUENCE</scope>
    <source>
        <strain evidence="3">CBS 675.92</strain>
    </source>
</reference>
<dbReference type="PANTHER" id="PTHR45763">
    <property type="entry name" value="HYDROLASE, ALPHA/BETA FOLD FAMILY PROTEIN, EXPRESSED-RELATED"/>
    <property type="match status" value="1"/>
</dbReference>
<dbReference type="AlphaFoldDB" id="A0A6A5U9S3"/>
<dbReference type="SUPFAM" id="SSF53474">
    <property type="entry name" value="alpha/beta-Hydrolases"/>
    <property type="match status" value="1"/>
</dbReference>
<keyword evidence="3" id="KW-0378">Hydrolase</keyword>
<keyword evidence="1" id="KW-1133">Transmembrane helix</keyword>
<accession>A0A6A5U9S3</accession>
<sequence>MRESEAHTLPNGRILSYAVYGSPVPKTTVFYFHAFPSSRKEGKLWHTAASKLHIRLIAPDRPGMGNSSPQANRTLLDWPKDVIALADHLKVERFYIMGLSGGGPYALACVKEIPKERLAGVSVVSGLYPIAFGTAGMMLLARVVLWVGPYMTGLLGGIMDMAMGKAARDPDPKVLEDQIMKDIESRPAVDQAAMKDDKNKEAFIEGTREGLRQGGQGAAWEARLSGSPWGFELQELDVGEGGIPLALWHGTGDINCPPAMAIKAKEIMLQATLHMKEGEGHVSYAFRNQEEILGELIGASDS</sequence>
<feature type="domain" description="AB hydrolase-1" evidence="2">
    <location>
        <begin position="33"/>
        <end position="283"/>
    </location>
</feature>
<gene>
    <name evidence="3" type="ORF">CC80DRAFT_489734</name>
</gene>
<keyword evidence="4" id="KW-1185">Reference proteome</keyword>
<dbReference type="InterPro" id="IPR000073">
    <property type="entry name" value="AB_hydrolase_1"/>
</dbReference>
<feature type="transmembrane region" description="Helical" evidence="1">
    <location>
        <begin position="118"/>
        <end position="137"/>
    </location>
</feature>
<dbReference type="Pfam" id="PF12697">
    <property type="entry name" value="Abhydrolase_6"/>
    <property type="match status" value="1"/>
</dbReference>
<evidence type="ECO:0000313" key="3">
    <source>
        <dbReference type="EMBL" id="KAF1959616.1"/>
    </source>
</evidence>
<protein>
    <submittedName>
        <fullName evidence="3">Alpha/beta hydrolase fold domain-containing protein</fullName>
    </submittedName>
</protein>
<keyword evidence="1" id="KW-0812">Transmembrane</keyword>
<proteinExistence type="predicted"/>